<comment type="caution">
    <text evidence="1">The sequence shown here is derived from an EMBL/GenBank/DDBJ whole genome shotgun (WGS) entry which is preliminary data.</text>
</comment>
<dbReference type="Proteomes" id="UP001233999">
    <property type="component" value="Unassembled WGS sequence"/>
</dbReference>
<protein>
    <submittedName>
        <fullName evidence="1">Uncharacterized protein</fullName>
    </submittedName>
</protein>
<name>A0AAD8EBI9_DIPPU</name>
<dbReference type="EMBL" id="JASPKZ010007434">
    <property type="protein sequence ID" value="KAJ9584263.1"/>
    <property type="molecule type" value="Genomic_DNA"/>
</dbReference>
<proteinExistence type="predicted"/>
<reference evidence="1" key="2">
    <citation type="submission" date="2023-05" db="EMBL/GenBank/DDBJ databases">
        <authorList>
            <person name="Fouks B."/>
        </authorList>
    </citation>
    <scope>NUCLEOTIDE SEQUENCE</scope>
    <source>
        <strain evidence="1">Stay&amp;Tobe</strain>
        <tissue evidence="1">Testes</tissue>
    </source>
</reference>
<reference evidence="1" key="1">
    <citation type="journal article" date="2023" name="IScience">
        <title>Live-bearing cockroach genome reveals convergent evolutionary mechanisms linked to viviparity in insects and beyond.</title>
        <authorList>
            <person name="Fouks B."/>
            <person name="Harrison M.C."/>
            <person name="Mikhailova A.A."/>
            <person name="Marchal E."/>
            <person name="English S."/>
            <person name="Carruthers M."/>
            <person name="Jennings E.C."/>
            <person name="Chiamaka E.L."/>
            <person name="Frigard R.A."/>
            <person name="Pippel M."/>
            <person name="Attardo G.M."/>
            <person name="Benoit J.B."/>
            <person name="Bornberg-Bauer E."/>
            <person name="Tobe S.S."/>
        </authorList>
    </citation>
    <scope>NUCLEOTIDE SEQUENCE</scope>
    <source>
        <strain evidence="1">Stay&amp;Tobe</strain>
    </source>
</reference>
<accession>A0AAD8EBI9</accession>
<evidence type="ECO:0000313" key="2">
    <source>
        <dbReference type="Proteomes" id="UP001233999"/>
    </source>
</evidence>
<keyword evidence="2" id="KW-1185">Reference proteome</keyword>
<dbReference type="AlphaFoldDB" id="A0AAD8EBI9"/>
<evidence type="ECO:0000313" key="1">
    <source>
        <dbReference type="EMBL" id="KAJ9584263.1"/>
    </source>
</evidence>
<feature type="non-terminal residue" evidence="1">
    <location>
        <position position="117"/>
    </location>
</feature>
<organism evidence="1 2">
    <name type="scientific">Diploptera punctata</name>
    <name type="common">Pacific beetle cockroach</name>
    <dbReference type="NCBI Taxonomy" id="6984"/>
    <lineage>
        <taxon>Eukaryota</taxon>
        <taxon>Metazoa</taxon>
        <taxon>Ecdysozoa</taxon>
        <taxon>Arthropoda</taxon>
        <taxon>Hexapoda</taxon>
        <taxon>Insecta</taxon>
        <taxon>Pterygota</taxon>
        <taxon>Neoptera</taxon>
        <taxon>Polyneoptera</taxon>
        <taxon>Dictyoptera</taxon>
        <taxon>Blattodea</taxon>
        <taxon>Blaberoidea</taxon>
        <taxon>Blaberidae</taxon>
        <taxon>Diplopterinae</taxon>
        <taxon>Diploptera</taxon>
    </lineage>
</organism>
<sequence>ESKVELLKMIYGKKIVPFRHLLPRNISEGLEKICQENNYAFVTSTYGLIEQINFIHCSIVFIPQAFFPGSIAIAMVKESFLNKNQMNPEFFLPHTSMFLNTELQYWEIHHSHLQLFS</sequence>
<gene>
    <name evidence="1" type="ORF">L9F63_021385</name>
</gene>
<dbReference type="Gene3D" id="3.40.190.10">
    <property type="entry name" value="Periplasmic binding protein-like II"/>
    <property type="match status" value="2"/>
</dbReference>